<organism evidence="1 2">
    <name type="scientific">Macrosiphum euphorbiae</name>
    <name type="common">potato aphid</name>
    <dbReference type="NCBI Taxonomy" id="13131"/>
    <lineage>
        <taxon>Eukaryota</taxon>
        <taxon>Metazoa</taxon>
        <taxon>Ecdysozoa</taxon>
        <taxon>Arthropoda</taxon>
        <taxon>Hexapoda</taxon>
        <taxon>Insecta</taxon>
        <taxon>Pterygota</taxon>
        <taxon>Neoptera</taxon>
        <taxon>Paraneoptera</taxon>
        <taxon>Hemiptera</taxon>
        <taxon>Sternorrhyncha</taxon>
        <taxon>Aphidomorpha</taxon>
        <taxon>Aphidoidea</taxon>
        <taxon>Aphididae</taxon>
        <taxon>Macrosiphini</taxon>
        <taxon>Macrosiphum</taxon>
    </lineage>
</organism>
<accession>A0AAV0X3K3</accession>
<dbReference type="EMBL" id="CARXXK010000003">
    <property type="protein sequence ID" value="CAI6362910.1"/>
    <property type="molecule type" value="Genomic_DNA"/>
</dbReference>
<gene>
    <name evidence="1" type="ORF">MEUPH1_LOCUS17931</name>
</gene>
<protein>
    <submittedName>
        <fullName evidence="1">Uncharacterized protein</fullName>
    </submittedName>
</protein>
<sequence>MHLRFLKIPTGRDERLVRNDDDNDKVLKTRPYDITTTTSAAAQTKNCTERAKAAIYLRLRNRPEELKTRPPGLPLDENLRVSVDRTVEILIYSRSFRPGIRTLPRLRSPSPRNRKPERIDGPSGVFVLAGGVAHHRALKHWNGFRGSVGDADVP</sequence>
<comment type="caution">
    <text evidence="1">The sequence shown here is derived from an EMBL/GenBank/DDBJ whole genome shotgun (WGS) entry which is preliminary data.</text>
</comment>
<dbReference type="AlphaFoldDB" id="A0AAV0X3K3"/>
<proteinExistence type="predicted"/>
<dbReference type="Proteomes" id="UP001160148">
    <property type="component" value="Unassembled WGS sequence"/>
</dbReference>
<name>A0AAV0X3K3_9HEMI</name>
<evidence type="ECO:0000313" key="1">
    <source>
        <dbReference type="EMBL" id="CAI6362910.1"/>
    </source>
</evidence>
<reference evidence="1 2" key="1">
    <citation type="submission" date="2023-01" db="EMBL/GenBank/DDBJ databases">
        <authorList>
            <person name="Whitehead M."/>
        </authorList>
    </citation>
    <scope>NUCLEOTIDE SEQUENCE [LARGE SCALE GENOMIC DNA]</scope>
</reference>
<keyword evidence="2" id="KW-1185">Reference proteome</keyword>
<evidence type="ECO:0000313" key="2">
    <source>
        <dbReference type="Proteomes" id="UP001160148"/>
    </source>
</evidence>